<organism evidence="3 4">
    <name type="scientific">Francisella tularensis subsp. tularensis str. SCHU S4 substr. FSC237</name>
    <dbReference type="NCBI Taxonomy" id="1341660"/>
    <lineage>
        <taxon>Bacteria</taxon>
        <taxon>Pseudomonadati</taxon>
        <taxon>Pseudomonadota</taxon>
        <taxon>Gammaproteobacteria</taxon>
        <taxon>Thiotrichales</taxon>
        <taxon>Francisellaceae</taxon>
        <taxon>Francisella</taxon>
    </lineage>
</organism>
<feature type="transmembrane region" description="Helical" evidence="1">
    <location>
        <begin position="34"/>
        <end position="53"/>
    </location>
</feature>
<evidence type="ECO:0000313" key="3">
    <source>
        <dbReference type="EMBL" id="EZK38961.1"/>
    </source>
</evidence>
<keyword evidence="1" id="KW-0812">Transmembrane</keyword>
<dbReference type="InterPro" id="IPR000326">
    <property type="entry name" value="PAP2/HPO"/>
</dbReference>
<evidence type="ECO:0000256" key="1">
    <source>
        <dbReference type="SAM" id="Phobius"/>
    </source>
</evidence>
<reference evidence="3 4" key="1">
    <citation type="submission" date="2014-03" db="EMBL/GenBank/DDBJ databases">
        <title>The Genome Sequence of Francisella tularensis subsp. tularensis str. SCHU S4 substr. FSC043.</title>
        <authorList>
            <consortium name="The Broad Institute Genomics Platform"/>
            <consortium name="The Broad Institute Genome Sequencing Center for Infectious Disease"/>
            <person name="Chapman S.B."/>
            <person name="Guina T."/>
            <person name="Gelhaus C."/>
            <person name="Comer J."/>
            <person name="Sellati T."/>
            <person name="Sjostedt A."/>
            <person name="Young S.K."/>
            <person name="Zeng Q."/>
            <person name="Gargeya S."/>
            <person name="Abouelleil A."/>
            <person name="Alvarado L."/>
            <person name="Chapman S.B."/>
            <person name="Gainer-Dewar J."/>
            <person name="Goldberg J."/>
            <person name="Griggs A."/>
            <person name="Gujja S."/>
            <person name="Hansen M."/>
            <person name="Howarth C."/>
            <person name="Imamovic A."/>
            <person name="Larimer J."/>
            <person name="Murphy C."/>
            <person name="Naylor J."/>
            <person name="Pearson M."/>
            <person name="Poon T.W."/>
            <person name="Priest M."/>
            <person name="Roberts A."/>
            <person name="Saif S."/>
            <person name="Shea T."/>
            <person name="Sykes S."/>
            <person name="Wortman J."/>
            <person name="Nusbaum C."/>
            <person name="Birren B."/>
        </authorList>
    </citation>
    <scope>NUCLEOTIDE SEQUENCE [LARGE SCALE GENOMIC DNA]</scope>
    <source>
        <strain evidence="3 4">Schu S4</strain>
    </source>
</reference>
<protein>
    <recommendedName>
        <fullName evidence="2">Phosphatidic acid phosphatase type 2/haloperoxidase domain-containing protein</fullName>
    </recommendedName>
</protein>
<dbReference type="Proteomes" id="UP000023806">
    <property type="component" value="Unassembled WGS sequence"/>
</dbReference>
<accession>A0AAD3AU61</accession>
<evidence type="ECO:0000313" key="4">
    <source>
        <dbReference type="Proteomes" id="UP000023806"/>
    </source>
</evidence>
<proteinExistence type="predicted"/>
<keyword evidence="1" id="KW-0472">Membrane</keyword>
<feature type="domain" description="Phosphatidic acid phosphatase type 2/haloperoxidase" evidence="2">
    <location>
        <begin position="9"/>
        <end position="55"/>
    </location>
</feature>
<dbReference type="Gene3D" id="1.20.144.10">
    <property type="entry name" value="Phosphatidic acid phosphatase type 2/haloperoxidase"/>
    <property type="match status" value="1"/>
</dbReference>
<name>A0AAD3AU61_FRATT</name>
<dbReference type="SUPFAM" id="SSF48317">
    <property type="entry name" value="Acid phosphatase/Vanadium-dependent haloperoxidase"/>
    <property type="match status" value="1"/>
</dbReference>
<comment type="caution">
    <text evidence="3">The sequence shown here is derived from an EMBL/GenBank/DDBJ whole genome shotgun (WGS) entry which is preliminary data.</text>
</comment>
<dbReference type="AlphaFoldDB" id="A0AAD3AU61"/>
<dbReference type="EMBL" id="JIDS01000002">
    <property type="protein sequence ID" value="EZK38961.1"/>
    <property type="molecule type" value="Genomic_DNA"/>
</dbReference>
<keyword evidence="1" id="KW-1133">Transmembrane helix</keyword>
<gene>
    <name evidence="3" type="ORF">P250_03746</name>
</gene>
<dbReference type="Pfam" id="PF01569">
    <property type="entry name" value="PAP2"/>
    <property type="match status" value="1"/>
</dbReference>
<dbReference type="InterPro" id="IPR036938">
    <property type="entry name" value="PAP2/HPO_sf"/>
</dbReference>
<evidence type="ECO:0000259" key="2">
    <source>
        <dbReference type="Pfam" id="PF01569"/>
    </source>
</evidence>
<sequence>MWILFPKYRWLWALLAFLVVVTQLLQYFHFVSDLIVGLMLGSIIGYYAAQSYTKKSQTI</sequence>